<sequence length="136" mass="14142">METLTAYSTPSQVVDTGDPVVFDRTAAQTGTQITHADNSAEIQISQPGTYYAAYNGTAFPQPNASLPETNLLVFTLNGTQITGAATQHVFTTANETSAQSLSSVITVTTTPATLQVVSSGGAFGYSNTSLNIFKIG</sequence>
<reference evidence="1" key="2">
    <citation type="submission" date="2021-04" db="EMBL/GenBank/DDBJ databases">
        <authorList>
            <person name="Gilroy R."/>
        </authorList>
    </citation>
    <scope>NUCLEOTIDE SEQUENCE</scope>
    <source>
        <strain evidence="1">CHK199-9574</strain>
    </source>
</reference>
<proteinExistence type="predicted"/>
<evidence type="ECO:0008006" key="3">
    <source>
        <dbReference type="Google" id="ProtNLM"/>
    </source>
</evidence>
<evidence type="ECO:0000313" key="2">
    <source>
        <dbReference type="Proteomes" id="UP000824135"/>
    </source>
</evidence>
<accession>A0A9D2CFL2</accession>
<dbReference type="Proteomes" id="UP000824135">
    <property type="component" value="Unassembled WGS sequence"/>
</dbReference>
<comment type="caution">
    <text evidence="1">The sequence shown here is derived from an EMBL/GenBank/DDBJ whole genome shotgun (WGS) entry which is preliminary data.</text>
</comment>
<dbReference type="Gene3D" id="2.60.120.40">
    <property type="match status" value="1"/>
</dbReference>
<dbReference type="InterPro" id="IPR008983">
    <property type="entry name" value="Tumour_necrosis_fac-like_dom"/>
</dbReference>
<dbReference type="EMBL" id="DXCO01000006">
    <property type="protein sequence ID" value="HIY77565.1"/>
    <property type="molecule type" value="Genomic_DNA"/>
</dbReference>
<evidence type="ECO:0000313" key="1">
    <source>
        <dbReference type="EMBL" id="HIY77565.1"/>
    </source>
</evidence>
<organism evidence="1 2">
    <name type="scientific">Candidatus Borkfalkia excrementavium</name>
    <dbReference type="NCBI Taxonomy" id="2838505"/>
    <lineage>
        <taxon>Bacteria</taxon>
        <taxon>Bacillati</taxon>
        <taxon>Bacillota</taxon>
        <taxon>Clostridia</taxon>
        <taxon>Christensenellales</taxon>
        <taxon>Christensenellaceae</taxon>
        <taxon>Candidatus Borkfalkia</taxon>
    </lineage>
</organism>
<reference evidence="1" key="1">
    <citation type="journal article" date="2021" name="PeerJ">
        <title>Extensive microbial diversity within the chicken gut microbiome revealed by metagenomics and culture.</title>
        <authorList>
            <person name="Gilroy R."/>
            <person name="Ravi A."/>
            <person name="Getino M."/>
            <person name="Pursley I."/>
            <person name="Horton D.L."/>
            <person name="Alikhan N.F."/>
            <person name="Baker D."/>
            <person name="Gharbi K."/>
            <person name="Hall N."/>
            <person name="Watson M."/>
            <person name="Adriaenssens E.M."/>
            <person name="Foster-Nyarko E."/>
            <person name="Jarju S."/>
            <person name="Secka A."/>
            <person name="Antonio M."/>
            <person name="Oren A."/>
            <person name="Chaudhuri R.R."/>
            <person name="La Ragione R."/>
            <person name="Hildebrand F."/>
            <person name="Pallen M.J."/>
        </authorList>
    </citation>
    <scope>NUCLEOTIDE SEQUENCE</scope>
    <source>
        <strain evidence="1">CHK199-9574</strain>
    </source>
</reference>
<dbReference type="AlphaFoldDB" id="A0A9D2CFL2"/>
<name>A0A9D2CFL2_9FIRM</name>
<protein>
    <recommendedName>
        <fullName evidence="3">BclA C-terminal domain-containing protein</fullName>
    </recommendedName>
</protein>
<gene>
    <name evidence="1" type="ORF">H9728_00820</name>
</gene>